<sequence length="75" mass="8983">MRVWIRNYRRVPTKTRNHLLWRKKVSAVYDMQICYQIYKWEHTCHGTPHCRMAGSPRPKYIANCSVPSEIICLSC</sequence>
<accession>T1IUE1</accession>
<reference evidence="2" key="1">
    <citation type="submission" date="2011-05" db="EMBL/GenBank/DDBJ databases">
        <authorList>
            <person name="Richards S.R."/>
            <person name="Qu J."/>
            <person name="Jiang H."/>
            <person name="Jhangiani S.N."/>
            <person name="Agravi P."/>
            <person name="Goodspeed R."/>
            <person name="Gross S."/>
            <person name="Mandapat C."/>
            <person name="Jackson L."/>
            <person name="Mathew T."/>
            <person name="Pu L."/>
            <person name="Thornton R."/>
            <person name="Saada N."/>
            <person name="Wilczek-Boney K.B."/>
            <person name="Lee S."/>
            <person name="Kovar C."/>
            <person name="Wu Y."/>
            <person name="Scherer S.E."/>
            <person name="Worley K.C."/>
            <person name="Muzny D.M."/>
            <person name="Gibbs R."/>
        </authorList>
    </citation>
    <scope>NUCLEOTIDE SEQUENCE</scope>
    <source>
        <strain evidence="2">Brora</strain>
    </source>
</reference>
<protein>
    <submittedName>
        <fullName evidence="1">Uncharacterized protein</fullName>
    </submittedName>
</protein>
<dbReference type="EnsemblMetazoa" id="SMAR004763-RA">
    <property type="protein sequence ID" value="SMAR004763-PA"/>
    <property type="gene ID" value="SMAR004763"/>
</dbReference>
<organism evidence="1 2">
    <name type="scientific">Strigamia maritima</name>
    <name type="common">European centipede</name>
    <name type="synonym">Geophilus maritimus</name>
    <dbReference type="NCBI Taxonomy" id="126957"/>
    <lineage>
        <taxon>Eukaryota</taxon>
        <taxon>Metazoa</taxon>
        <taxon>Ecdysozoa</taxon>
        <taxon>Arthropoda</taxon>
        <taxon>Myriapoda</taxon>
        <taxon>Chilopoda</taxon>
        <taxon>Pleurostigmophora</taxon>
        <taxon>Geophilomorpha</taxon>
        <taxon>Linotaeniidae</taxon>
        <taxon>Strigamia</taxon>
    </lineage>
</organism>
<keyword evidence="2" id="KW-1185">Reference proteome</keyword>
<proteinExistence type="predicted"/>
<evidence type="ECO:0000313" key="2">
    <source>
        <dbReference type="Proteomes" id="UP000014500"/>
    </source>
</evidence>
<name>T1IUE1_STRMM</name>
<reference evidence="1" key="2">
    <citation type="submission" date="2015-02" db="UniProtKB">
        <authorList>
            <consortium name="EnsemblMetazoa"/>
        </authorList>
    </citation>
    <scope>IDENTIFICATION</scope>
</reference>
<dbReference type="EMBL" id="JH431529">
    <property type="status" value="NOT_ANNOTATED_CDS"/>
    <property type="molecule type" value="Genomic_DNA"/>
</dbReference>
<dbReference type="AlphaFoldDB" id="T1IUE1"/>
<dbReference type="PhylomeDB" id="T1IUE1"/>
<evidence type="ECO:0000313" key="1">
    <source>
        <dbReference type="EnsemblMetazoa" id="SMAR004763-PA"/>
    </source>
</evidence>
<dbReference type="HOGENOM" id="CLU_2674223_0_0_1"/>
<dbReference type="Proteomes" id="UP000014500">
    <property type="component" value="Unassembled WGS sequence"/>
</dbReference>